<dbReference type="Gene3D" id="3.10.20.90">
    <property type="entry name" value="Phosphatidylinositol 3-kinase Catalytic Subunit, Chain A, domain 1"/>
    <property type="match status" value="1"/>
</dbReference>
<evidence type="ECO:0000256" key="3">
    <source>
        <dbReference type="ARBA" id="ARBA00022491"/>
    </source>
</evidence>
<comment type="subunit">
    <text evidence="8">Homodimers and heterodimers.</text>
</comment>
<evidence type="ECO:0000256" key="6">
    <source>
        <dbReference type="ARBA" id="ARBA00023242"/>
    </source>
</evidence>
<dbReference type="PANTHER" id="PTHR31734:SF44">
    <property type="entry name" value="AUXIN-RESPONSIVE PROTEIN"/>
    <property type="match status" value="1"/>
</dbReference>
<dbReference type="Pfam" id="PF02309">
    <property type="entry name" value="AUX_IAA"/>
    <property type="match status" value="2"/>
</dbReference>
<dbReference type="PROSITE" id="PS51745">
    <property type="entry name" value="PB1"/>
    <property type="match status" value="1"/>
</dbReference>
<feature type="domain" description="PB1" evidence="9">
    <location>
        <begin position="173"/>
        <end position="254"/>
    </location>
</feature>
<dbReference type="SUPFAM" id="SSF54277">
    <property type="entry name" value="CAD &amp; PB1 domains"/>
    <property type="match status" value="1"/>
</dbReference>
<evidence type="ECO:0000313" key="10">
    <source>
        <dbReference type="EMBL" id="AVV48470.1"/>
    </source>
</evidence>
<reference evidence="10" key="1">
    <citation type="journal article" date="2018" name="Proc. Natl. Acad. Sci. U.S.A.">
        <title>Cross-resistance to dicamba, 2,4-D, and fluroxypyr in Kochia scoparia is endowed by a mutation in an AUX/IAA gene.</title>
        <authorList>
            <person name="LeClere S."/>
            <person name="Wu C."/>
            <person name="Westra P."/>
            <person name="Sammons R.D."/>
        </authorList>
    </citation>
    <scope>NUCLEOTIDE SEQUENCE</scope>
</reference>
<keyword evidence="7 8" id="KW-0927">Auxin signaling pathway</keyword>
<evidence type="ECO:0000256" key="1">
    <source>
        <dbReference type="ARBA" id="ARBA00004123"/>
    </source>
</evidence>
<proteinExistence type="evidence at transcript level"/>
<keyword evidence="5 8" id="KW-0804">Transcription</keyword>
<protein>
    <recommendedName>
        <fullName evidence="8">Auxin-responsive protein</fullName>
    </recommendedName>
</protein>
<dbReference type="GO" id="GO:0009734">
    <property type="term" value="P:auxin-activated signaling pathway"/>
    <property type="evidence" value="ECO:0007669"/>
    <property type="project" value="UniProtKB-UniRule"/>
</dbReference>
<evidence type="ECO:0000256" key="4">
    <source>
        <dbReference type="ARBA" id="ARBA00023015"/>
    </source>
</evidence>
<dbReference type="AlphaFoldDB" id="A0A2R4K3K0"/>
<accession>A0A2R4K3K0</accession>
<dbReference type="InterPro" id="IPR033389">
    <property type="entry name" value="AUX/IAA_dom"/>
</dbReference>
<keyword evidence="4 8" id="KW-0805">Transcription regulation</keyword>
<evidence type="ECO:0000256" key="8">
    <source>
        <dbReference type="RuleBase" id="RU004549"/>
    </source>
</evidence>
<comment type="subcellular location">
    <subcellularLocation>
        <location evidence="1 8">Nucleus</location>
    </subcellularLocation>
</comment>
<name>A0A2R4K3K0_BASSC</name>
<organism evidence="10">
    <name type="scientific">Bassia scoparia</name>
    <name type="common">Summer cypress</name>
    <name type="synonym">Kochia scoparia</name>
    <dbReference type="NCBI Taxonomy" id="83154"/>
    <lineage>
        <taxon>Eukaryota</taxon>
        <taxon>Viridiplantae</taxon>
        <taxon>Streptophyta</taxon>
        <taxon>Embryophyta</taxon>
        <taxon>Tracheophyta</taxon>
        <taxon>Spermatophyta</taxon>
        <taxon>Magnoliopsida</taxon>
        <taxon>eudicotyledons</taxon>
        <taxon>Gunneridae</taxon>
        <taxon>Pentapetalae</taxon>
        <taxon>Caryophyllales</taxon>
        <taxon>Chenopodiaceae</taxon>
        <taxon>Camphorosmoideae</taxon>
        <taxon>Camphorosmeae</taxon>
        <taxon>Bassia</taxon>
    </lineage>
</organism>
<evidence type="ECO:0000256" key="7">
    <source>
        <dbReference type="ARBA" id="ARBA00023294"/>
    </source>
</evidence>
<dbReference type="InterPro" id="IPR003311">
    <property type="entry name" value="AUX_IAA"/>
</dbReference>
<evidence type="ECO:0000256" key="5">
    <source>
        <dbReference type="ARBA" id="ARBA00023163"/>
    </source>
</evidence>
<keyword evidence="6 8" id="KW-0539">Nucleus</keyword>
<comment type="function">
    <text evidence="8">Aux/IAA proteins are short-lived transcriptional factors that function as repressors of early auxin response genes at low auxin concentrations.</text>
</comment>
<sequence>MELELGLAISNGPPKIQTLKELDLISYVNYKGKQANEDENYSNLSSENSVNDVDCANQEANCGGVYQLKENDKKKRGFDETNEVESCVTLPLLLWDKHPNEDDKLPPKRLCNSTSFTLNKNDGDNIVGWPPIKSYRKKLNDEQQQQRRRRHVEDFPAIDNGGRGGGGCGGLQTMFVKVQIEGCFITRKIDLKLYHSYKTLVCSLLSMFGKGHDCMDDYKLTYQDEDGDWLLAGDVPWRTFIESVQRLKLRKKDD</sequence>
<dbReference type="InterPro" id="IPR053793">
    <property type="entry name" value="PB1-like"/>
</dbReference>
<dbReference type="EMBL" id="MF376163">
    <property type="protein sequence ID" value="AVV48470.1"/>
    <property type="molecule type" value="mRNA"/>
</dbReference>
<comment type="similarity">
    <text evidence="2 8">Belongs to the Aux/IAA family.</text>
</comment>
<dbReference type="GO" id="GO:0005634">
    <property type="term" value="C:nucleus"/>
    <property type="evidence" value="ECO:0007669"/>
    <property type="project" value="UniProtKB-SubCell"/>
</dbReference>
<dbReference type="GO" id="GO:0006355">
    <property type="term" value="P:regulation of DNA-templated transcription"/>
    <property type="evidence" value="ECO:0007669"/>
    <property type="project" value="InterPro"/>
</dbReference>
<dbReference type="PANTHER" id="PTHR31734">
    <property type="entry name" value="AUXIN-RESPONSIVE PROTEIN IAA17"/>
    <property type="match status" value="1"/>
</dbReference>
<keyword evidence="3 8" id="KW-0678">Repressor</keyword>
<evidence type="ECO:0000259" key="9">
    <source>
        <dbReference type="PROSITE" id="PS51745"/>
    </source>
</evidence>
<evidence type="ECO:0000256" key="2">
    <source>
        <dbReference type="ARBA" id="ARBA00006728"/>
    </source>
</evidence>